<accession>A0A486NRU9</accession>
<dbReference type="AlphaFoldDB" id="A0A486NRU9"/>
<proteinExistence type="predicted"/>
<keyword evidence="1" id="KW-0812">Transmembrane</keyword>
<keyword evidence="1" id="KW-0472">Membrane</keyword>
<gene>
    <name evidence="2" type="ORF">SAMEA4873648_01924</name>
</gene>
<feature type="transmembrane region" description="Helical" evidence="1">
    <location>
        <begin position="20"/>
        <end position="39"/>
    </location>
</feature>
<protein>
    <submittedName>
        <fullName evidence="2">Uncharacterized protein</fullName>
    </submittedName>
</protein>
<name>A0A486NRU9_KLEPN</name>
<evidence type="ECO:0000256" key="1">
    <source>
        <dbReference type="SAM" id="Phobius"/>
    </source>
</evidence>
<evidence type="ECO:0000313" key="2">
    <source>
        <dbReference type="EMBL" id="VGL61669.1"/>
    </source>
</evidence>
<dbReference type="EMBL" id="CAAHCS010000002">
    <property type="protein sequence ID" value="VGL61669.1"/>
    <property type="molecule type" value="Genomic_DNA"/>
</dbReference>
<organism evidence="2">
    <name type="scientific">Klebsiella pneumoniae</name>
    <dbReference type="NCBI Taxonomy" id="573"/>
    <lineage>
        <taxon>Bacteria</taxon>
        <taxon>Pseudomonadati</taxon>
        <taxon>Pseudomonadota</taxon>
        <taxon>Gammaproteobacteria</taxon>
        <taxon>Enterobacterales</taxon>
        <taxon>Enterobacteriaceae</taxon>
        <taxon>Klebsiella/Raoultella group</taxon>
        <taxon>Klebsiella</taxon>
        <taxon>Klebsiella pneumoniae complex</taxon>
    </lineage>
</organism>
<reference evidence="2" key="1">
    <citation type="submission" date="2019-03" db="EMBL/GenBank/DDBJ databases">
        <authorList>
            <consortium name="Pathogen Informatics"/>
        </authorList>
    </citation>
    <scope>NUCLEOTIDE SEQUENCE</scope>
    <source>
        <strain evidence="2">5012STDY7626446</strain>
    </source>
</reference>
<keyword evidence="1" id="KW-1133">Transmembrane helix</keyword>
<sequence>MSNFYKLALRHRVGNNKVVFLTAVIALITLGIVWLMMVIY</sequence>